<dbReference type="AlphaFoldDB" id="A0AB39U4M7"/>
<reference evidence="1" key="1">
    <citation type="submission" date="2023-07" db="EMBL/GenBank/DDBJ databases">
        <title>Bifidobacterium aquikefiriaerophilum sp. nov. and Bifidobacterium eccum sp. nov., isolated from water kefir.</title>
        <authorList>
            <person name="Breselge S."/>
            <person name="Bellassi P."/>
            <person name="Barcenilla C."/>
            <person name="Alvarez-Ordonez A."/>
            <person name="Morelli L."/>
            <person name="Cotter P.D."/>
        </authorList>
    </citation>
    <scope>NUCLEOTIDE SEQUENCE</scope>
    <source>
        <strain evidence="1">WK041_4_12</strain>
    </source>
</reference>
<evidence type="ECO:0000313" key="1">
    <source>
        <dbReference type="EMBL" id="XDS43928.1"/>
    </source>
</evidence>
<name>A0AB39U4M7_9BIFI</name>
<dbReference type="RefSeq" id="WP_369343523.1">
    <property type="nucleotide sequence ID" value="NZ_CP129674.1"/>
</dbReference>
<dbReference type="EMBL" id="CP129674">
    <property type="protein sequence ID" value="XDS43928.1"/>
    <property type="molecule type" value="Genomic_DNA"/>
</dbReference>
<sequence length="142" mass="16137">MNVLLYMVYMVYMVYMAAKTYDWPKDDTSNPSIPSRYYDQGWRTIAKGLGLLYIGAPVDATDELKRSLSKKRQATAKNRISRAWTFLADARLLTRIKPASLGDNAGYVLLLGDDEENTEVVDDAKSLLGLDDNIIFDRRQYA</sequence>
<organism evidence="1">
    <name type="scientific">Bifidobacterium aquikefiricola</name>
    <dbReference type="NCBI Taxonomy" id="3059038"/>
    <lineage>
        <taxon>Bacteria</taxon>
        <taxon>Bacillati</taxon>
        <taxon>Actinomycetota</taxon>
        <taxon>Actinomycetes</taxon>
        <taxon>Bifidobacteriales</taxon>
        <taxon>Bifidobacteriaceae</taxon>
        <taxon>Bifidobacterium</taxon>
    </lineage>
</organism>
<accession>A0AB39U4M7</accession>
<protein>
    <submittedName>
        <fullName evidence="1">Uncharacterized protein</fullName>
    </submittedName>
</protein>
<gene>
    <name evidence="1" type="ORF">QN215_06495</name>
</gene>
<dbReference type="KEGG" id="baqk:QN215_06495"/>
<proteinExistence type="predicted"/>